<feature type="domain" description="Zn(2)-C6 fungal-type" evidence="9">
    <location>
        <begin position="82"/>
        <end position="114"/>
    </location>
</feature>
<keyword evidence="7" id="KW-0539">Nucleus</keyword>
<dbReference type="AlphaFoldDB" id="A0A1E3NFU9"/>
<keyword evidence="6" id="KW-0804">Transcription</keyword>
<dbReference type="SMART" id="SM00066">
    <property type="entry name" value="GAL4"/>
    <property type="match status" value="1"/>
</dbReference>
<dbReference type="PROSITE" id="PS50048">
    <property type="entry name" value="ZN2_CY6_FUNGAL_2"/>
    <property type="match status" value="1"/>
</dbReference>
<keyword evidence="5" id="KW-0238">DNA-binding</keyword>
<dbReference type="GO" id="GO:0000981">
    <property type="term" value="F:DNA-binding transcription factor activity, RNA polymerase II-specific"/>
    <property type="evidence" value="ECO:0007669"/>
    <property type="project" value="InterPro"/>
</dbReference>
<evidence type="ECO:0000256" key="7">
    <source>
        <dbReference type="ARBA" id="ARBA00023242"/>
    </source>
</evidence>
<evidence type="ECO:0000256" key="1">
    <source>
        <dbReference type="ARBA" id="ARBA00004123"/>
    </source>
</evidence>
<dbReference type="InterPro" id="IPR001138">
    <property type="entry name" value="Zn2Cys6_DnaBD"/>
</dbReference>
<dbReference type="STRING" id="763406.A0A1E3NFU9"/>
<accession>A0A1E3NFU9</accession>
<dbReference type="PANTHER" id="PTHR31845">
    <property type="entry name" value="FINGER DOMAIN PROTEIN, PUTATIVE-RELATED"/>
    <property type="match status" value="1"/>
</dbReference>
<dbReference type="Proteomes" id="UP000094455">
    <property type="component" value="Unassembled WGS sequence"/>
</dbReference>
<feature type="region of interest" description="Disordered" evidence="8">
    <location>
        <begin position="42"/>
        <end position="71"/>
    </location>
</feature>
<feature type="compositionally biased region" description="Low complexity" evidence="8">
    <location>
        <begin position="42"/>
        <end position="51"/>
    </location>
</feature>
<evidence type="ECO:0000256" key="6">
    <source>
        <dbReference type="ARBA" id="ARBA00023163"/>
    </source>
</evidence>
<dbReference type="GO" id="GO:0000976">
    <property type="term" value="F:transcription cis-regulatory region binding"/>
    <property type="evidence" value="ECO:0007669"/>
    <property type="project" value="TreeGrafter"/>
</dbReference>
<proteinExistence type="predicted"/>
<protein>
    <recommendedName>
        <fullName evidence="9">Zn(2)-C6 fungal-type domain-containing protein</fullName>
    </recommendedName>
</protein>
<evidence type="ECO:0000256" key="5">
    <source>
        <dbReference type="ARBA" id="ARBA00023125"/>
    </source>
</evidence>
<feature type="region of interest" description="Disordered" evidence="8">
    <location>
        <begin position="670"/>
        <end position="760"/>
    </location>
</feature>
<dbReference type="PANTHER" id="PTHR31845:SF34">
    <property type="entry name" value="TRANSCRIPTIONAL ACTIVATOR OF PROTEASES PRTT"/>
    <property type="match status" value="1"/>
</dbReference>
<feature type="compositionally biased region" description="Basic residues" evidence="8">
    <location>
        <begin position="52"/>
        <end position="62"/>
    </location>
</feature>
<dbReference type="OrthoDB" id="2595934at2759"/>
<evidence type="ECO:0000256" key="2">
    <source>
        <dbReference type="ARBA" id="ARBA00022723"/>
    </source>
</evidence>
<comment type="subcellular location">
    <subcellularLocation>
        <location evidence="1">Nucleus</location>
    </subcellularLocation>
</comment>
<keyword evidence="4" id="KW-0805">Transcription regulation</keyword>
<dbReference type="CDD" id="cd00067">
    <property type="entry name" value="GAL4"/>
    <property type="match status" value="1"/>
</dbReference>
<name>A0A1E3NFU9_9ASCO</name>
<evidence type="ECO:0000313" key="11">
    <source>
        <dbReference type="Proteomes" id="UP000094455"/>
    </source>
</evidence>
<dbReference type="GO" id="GO:0008270">
    <property type="term" value="F:zinc ion binding"/>
    <property type="evidence" value="ECO:0007669"/>
    <property type="project" value="InterPro"/>
</dbReference>
<dbReference type="SUPFAM" id="SSF57701">
    <property type="entry name" value="Zn2/Cys6 DNA-binding domain"/>
    <property type="match status" value="1"/>
</dbReference>
<keyword evidence="11" id="KW-1185">Reference proteome</keyword>
<dbReference type="GO" id="GO:0005634">
    <property type="term" value="C:nucleus"/>
    <property type="evidence" value="ECO:0007669"/>
    <property type="project" value="UniProtKB-SubCell"/>
</dbReference>
<reference evidence="10 11" key="1">
    <citation type="journal article" date="2016" name="Proc. Natl. Acad. Sci. U.S.A.">
        <title>Comparative genomics of biotechnologically important yeasts.</title>
        <authorList>
            <person name="Riley R."/>
            <person name="Haridas S."/>
            <person name="Wolfe K.H."/>
            <person name="Lopes M.R."/>
            <person name="Hittinger C.T."/>
            <person name="Goeker M."/>
            <person name="Salamov A.A."/>
            <person name="Wisecaver J.H."/>
            <person name="Long T.M."/>
            <person name="Calvey C.H."/>
            <person name="Aerts A.L."/>
            <person name="Barry K.W."/>
            <person name="Choi C."/>
            <person name="Clum A."/>
            <person name="Coughlan A.Y."/>
            <person name="Deshpande S."/>
            <person name="Douglass A.P."/>
            <person name="Hanson S.J."/>
            <person name="Klenk H.-P."/>
            <person name="LaButti K.M."/>
            <person name="Lapidus A."/>
            <person name="Lindquist E.A."/>
            <person name="Lipzen A.M."/>
            <person name="Meier-Kolthoff J.P."/>
            <person name="Ohm R.A."/>
            <person name="Otillar R.P."/>
            <person name="Pangilinan J.L."/>
            <person name="Peng Y."/>
            <person name="Rokas A."/>
            <person name="Rosa C.A."/>
            <person name="Scheuner C."/>
            <person name="Sibirny A.A."/>
            <person name="Slot J.C."/>
            <person name="Stielow J.B."/>
            <person name="Sun H."/>
            <person name="Kurtzman C.P."/>
            <person name="Blackwell M."/>
            <person name="Grigoriev I.V."/>
            <person name="Jeffries T.W."/>
        </authorList>
    </citation>
    <scope>NUCLEOTIDE SEQUENCE [LARGE SCALE GENOMIC DNA]</scope>
    <source>
        <strain evidence="10 11">NRRL Y-2026</strain>
    </source>
</reference>
<organism evidence="10 11">
    <name type="scientific">Pichia membranifaciens NRRL Y-2026</name>
    <dbReference type="NCBI Taxonomy" id="763406"/>
    <lineage>
        <taxon>Eukaryota</taxon>
        <taxon>Fungi</taxon>
        <taxon>Dikarya</taxon>
        <taxon>Ascomycota</taxon>
        <taxon>Saccharomycotina</taxon>
        <taxon>Pichiomycetes</taxon>
        <taxon>Pichiales</taxon>
        <taxon>Pichiaceae</taxon>
        <taxon>Pichia</taxon>
    </lineage>
</organism>
<evidence type="ECO:0000259" key="9">
    <source>
        <dbReference type="PROSITE" id="PS50048"/>
    </source>
</evidence>
<dbReference type="EMBL" id="KV454005">
    <property type="protein sequence ID" value="ODQ45010.1"/>
    <property type="molecule type" value="Genomic_DNA"/>
</dbReference>
<sequence length="851" mass="96218">MSSDKHDGGTAQLKISTAKTGNDLLLSELFPNNEGETSIKHVLSSSLSSSGKIKRGSSHHHKDSQFQNELLVKPRRKRRILSCDNCRKLKTKCVNDNYISGCERCKRLHIECNLPNKKVGTKVESDNDADNANGKQQFGLAEHDEVDTRNSFIRVSAELQDRLTTVESNVTSIDDKLNILIALQQKAMSLHNQQNHVHIPMSQKHQVRQSSQDGSFVSNTEASTPSVANFVDLSAHLPLREDLTAPLNLIGKIQSTLIRKPHISTPKSDFVKATDEFVVFYYKNEHLCLLLSKEYLEVFHYYIIPGGISAIDRDYVIEHPFITCVFVLIAMTVSKEYKNSETRQVVEKILKNIISSINGKEPLTDHDIESILYVCMYDIGGFDNWLLSTSALMHYFVSIDTRGIIDRVVNDNIYSDDDLFHLRILNALCACHLQTAIGLGRSIMIDDNWWKVHRLTVVFPNATIGDAIQVAQLDLFKMLLKILKEPEYFHNSHFFDYLESVDGYTIFHCEDLRIWRTKWEKILSKDVSKISLYSYNFAYVLIARKFVDFNLSEEKSNFGIAFNTASHYSFELLSNFLDSKADLIKGIPSFQLWEVVYACIALFEYLGNLSIEERKKALNIISRTYWHLNKMGQELNDATGTIAEIIKKLVEMANKNQVLHITTTHDKGFVGSGSVTRNSMYSRRKNSQQQKKLSPEDLPRFMGNEIPTQSSPLHAMMESPLKSTTTQGAEDKVNATSSTGSNIDDSNDGNDGNEGYTDNKHMLRTPELDQYQYQLKMKSWPSVTFSELRTTSSGNSNTGSKATGYNSVMNSTSAPTGIPNGSPGEVFQLPDLANFSTFDEFFKDLFSDYPL</sequence>
<feature type="compositionally biased region" description="Low complexity" evidence="8">
    <location>
        <begin position="737"/>
        <end position="755"/>
    </location>
</feature>
<evidence type="ECO:0000256" key="3">
    <source>
        <dbReference type="ARBA" id="ARBA00022833"/>
    </source>
</evidence>
<dbReference type="GeneID" id="30178316"/>
<feature type="compositionally biased region" description="Polar residues" evidence="8">
    <location>
        <begin position="673"/>
        <end position="692"/>
    </location>
</feature>
<dbReference type="InterPro" id="IPR036864">
    <property type="entry name" value="Zn2-C6_fun-type_DNA-bd_sf"/>
</dbReference>
<evidence type="ECO:0000256" key="4">
    <source>
        <dbReference type="ARBA" id="ARBA00023015"/>
    </source>
</evidence>
<dbReference type="RefSeq" id="XP_019016123.1">
    <property type="nucleotide sequence ID" value="XM_019161629.1"/>
</dbReference>
<dbReference type="InterPro" id="IPR051089">
    <property type="entry name" value="prtT"/>
</dbReference>
<evidence type="ECO:0000256" key="8">
    <source>
        <dbReference type="SAM" id="MobiDB-lite"/>
    </source>
</evidence>
<dbReference type="Gene3D" id="4.10.240.10">
    <property type="entry name" value="Zn(2)-C6 fungal-type DNA-binding domain"/>
    <property type="match status" value="1"/>
</dbReference>
<dbReference type="PROSITE" id="PS00463">
    <property type="entry name" value="ZN2_CY6_FUNGAL_1"/>
    <property type="match status" value="1"/>
</dbReference>
<keyword evidence="3" id="KW-0862">Zinc</keyword>
<evidence type="ECO:0000313" key="10">
    <source>
        <dbReference type="EMBL" id="ODQ45010.1"/>
    </source>
</evidence>
<gene>
    <name evidence="10" type="ORF">PICMEDRAFT_17516</name>
</gene>
<keyword evidence="2" id="KW-0479">Metal-binding</keyword>